<sequence>MQRYGTFYVPMRGEVQR</sequence>
<reference evidence="1" key="2">
    <citation type="journal article" date="2015" name="Fish Shellfish Immunol.">
        <title>Early steps in the European eel (Anguilla anguilla)-Vibrio vulnificus interaction in the gills: Role of the RtxA13 toxin.</title>
        <authorList>
            <person name="Callol A."/>
            <person name="Pajuelo D."/>
            <person name="Ebbesson L."/>
            <person name="Teles M."/>
            <person name="MacKenzie S."/>
            <person name="Amaro C."/>
        </authorList>
    </citation>
    <scope>NUCLEOTIDE SEQUENCE</scope>
</reference>
<reference evidence="1" key="1">
    <citation type="submission" date="2014-11" db="EMBL/GenBank/DDBJ databases">
        <authorList>
            <person name="Amaro Gonzalez C."/>
        </authorList>
    </citation>
    <scope>NUCLEOTIDE SEQUENCE</scope>
</reference>
<proteinExistence type="predicted"/>
<name>A0A0E9XGV2_ANGAN</name>
<dbReference type="AlphaFoldDB" id="A0A0E9XGV2"/>
<dbReference type="EMBL" id="GBXM01006896">
    <property type="protein sequence ID" value="JAI01682.1"/>
    <property type="molecule type" value="Transcribed_RNA"/>
</dbReference>
<evidence type="ECO:0000313" key="1">
    <source>
        <dbReference type="EMBL" id="JAI01682.1"/>
    </source>
</evidence>
<organism evidence="1">
    <name type="scientific">Anguilla anguilla</name>
    <name type="common">European freshwater eel</name>
    <name type="synonym">Muraena anguilla</name>
    <dbReference type="NCBI Taxonomy" id="7936"/>
    <lineage>
        <taxon>Eukaryota</taxon>
        <taxon>Metazoa</taxon>
        <taxon>Chordata</taxon>
        <taxon>Craniata</taxon>
        <taxon>Vertebrata</taxon>
        <taxon>Euteleostomi</taxon>
        <taxon>Actinopterygii</taxon>
        <taxon>Neopterygii</taxon>
        <taxon>Teleostei</taxon>
        <taxon>Anguilliformes</taxon>
        <taxon>Anguillidae</taxon>
        <taxon>Anguilla</taxon>
    </lineage>
</organism>
<accession>A0A0E9XGV2</accession>
<protein>
    <submittedName>
        <fullName evidence="1">Uncharacterized protein</fullName>
    </submittedName>
</protein>